<dbReference type="SMART" id="SM00495">
    <property type="entry name" value="ChtBD3"/>
    <property type="match status" value="2"/>
</dbReference>
<dbReference type="InterPro" id="IPR013320">
    <property type="entry name" value="ConA-like_dom_sf"/>
</dbReference>
<dbReference type="Gene3D" id="2.10.10.20">
    <property type="entry name" value="Carbohydrate-binding module superfamily 5/12"/>
    <property type="match status" value="2"/>
</dbReference>
<name>A0A544XXH9_9ACTN</name>
<dbReference type="GO" id="GO:0005975">
    <property type="term" value="P:carbohydrate metabolic process"/>
    <property type="evidence" value="ECO:0007669"/>
    <property type="project" value="InterPro"/>
</dbReference>
<dbReference type="RefSeq" id="WP_142625238.1">
    <property type="nucleotide sequence ID" value="NZ_VIRM01000090.1"/>
</dbReference>
<feature type="domain" description="LamG-like jellyroll fold" evidence="6">
    <location>
        <begin position="635"/>
        <end position="771"/>
    </location>
</feature>
<dbReference type="InterPro" id="IPR035992">
    <property type="entry name" value="Ricin_B-like_lectins"/>
</dbReference>
<gene>
    <name evidence="7" type="ORF">FLX08_38725</name>
</gene>
<dbReference type="InterPro" id="IPR000772">
    <property type="entry name" value="Ricin_B_lectin"/>
</dbReference>
<organism evidence="7 8">
    <name type="scientific">Microbispora hainanensis</name>
    <dbReference type="NCBI Taxonomy" id="568844"/>
    <lineage>
        <taxon>Bacteria</taxon>
        <taxon>Bacillati</taxon>
        <taxon>Actinomycetota</taxon>
        <taxon>Actinomycetes</taxon>
        <taxon>Streptosporangiales</taxon>
        <taxon>Streptosporangiaceae</taxon>
        <taxon>Microbispora</taxon>
    </lineage>
</organism>
<dbReference type="Proteomes" id="UP000316541">
    <property type="component" value="Unassembled WGS sequence"/>
</dbReference>
<dbReference type="SUPFAM" id="SSF50370">
    <property type="entry name" value="Ricin B-like lectins"/>
    <property type="match status" value="1"/>
</dbReference>
<dbReference type="CDD" id="cd12215">
    <property type="entry name" value="ChiC_BD"/>
    <property type="match status" value="2"/>
</dbReference>
<protein>
    <submittedName>
        <fullName evidence="7">Uncharacterized protein</fullName>
    </submittedName>
</protein>
<dbReference type="EMBL" id="VIRM01000090">
    <property type="protein sequence ID" value="TQS09208.1"/>
    <property type="molecule type" value="Genomic_DNA"/>
</dbReference>
<evidence type="ECO:0000259" key="6">
    <source>
        <dbReference type="SMART" id="SM00560"/>
    </source>
</evidence>
<dbReference type="Pfam" id="PF02839">
    <property type="entry name" value="CBM_5_12"/>
    <property type="match status" value="2"/>
</dbReference>
<reference evidence="7 8" key="1">
    <citation type="submission" date="2019-07" db="EMBL/GenBank/DDBJ databases">
        <title>Microbispora hainanensis DSM 45428.</title>
        <authorList>
            <person name="Thawai C."/>
        </authorList>
    </citation>
    <scope>NUCLEOTIDE SEQUENCE [LARGE SCALE GENOMIC DNA]</scope>
    <source>
        <strain evidence="7 8">DSM 45428</strain>
    </source>
</reference>
<feature type="signal peptide" evidence="4">
    <location>
        <begin position="1"/>
        <end position="48"/>
    </location>
</feature>
<dbReference type="PROSITE" id="PS51318">
    <property type="entry name" value="TAT"/>
    <property type="match status" value="1"/>
</dbReference>
<proteinExistence type="predicted"/>
<feature type="domain" description="Chitin-binding type-3" evidence="5">
    <location>
        <begin position="984"/>
        <end position="1027"/>
    </location>
</feature>
<dbReference type="InterPro" id="IPR006558">
    <property type="entry name" value="LamG-like"/>
</dbReference>
<dbReference type="SMART" id="SM00560">
    <property type="entry name" value="LamGL"/>
    <property type="match status" value="1"/>
</dbReference>
<feature type="chain" id="PRO_5022118886" evidence="4">
    <location>
        <begin position="49"/>
        <end position="1028"/>
    </location>
</feature>
<dbReference type="GO" id="GO:0030246">
    <property type="term" value="F:carbohydrate binding"/>
    <property type="evidence" value="ECO:0007669"/>
    <property type="project" value="InterPro"/>
</dbReference>
<dbReference type="CDD" id="cd00161">
    <property type="entry name" value="beta-trefoil_Ricin-like"/>
    <property type="match status" value="1"/>
</dbReference>
<dbReference type="SUPFAM" id="SSF51445">
    <property type="entry name" value="(Trans)glycosidases"/>
    <property type="match status" value="1"/>
</dbReference>
<accession>A0A544XXH9</accession>
<evidence type="ECO:0000313" key="8">
    <source>
        <dbReference type="Proteomes" id="UP000316541"/>
    </source>
</evidence>
<dbReference type="InterPro" id="IPR006311">
    <property type="entry name" value="TAT_signal"/>
</dbReference>
<dbReference type="InterPro" id="IPR003610">
    <property type="entry name" value="CBM5/12"/>
</dbReference>
<dbReference type="GO" id="GO:0005576">
    <property type="term" value="C:extracellular region"/>
    <property type="evidence" value="ECO:0007669"/>
    <property type="project" value="InterPro"/>
</dbReference>
<evidence type="ECO:0000313" key="7">
    <source>
        <dbReference type="EMBL" id="TQS09208.1"/>
    </source>
</evidence>
<feature type="domain" description="Chitin-binding type-3" evidence="5">
    <location>
        <begin position="934"/>
        <end position="977"/>
    </location>
</feature>
<evidence type="ECO:0000256" key="2">
    <source>
        <dbReference type="ARBA" id="ARBA00022801"/>
    </source>
</evidence>
<dbReference type="SUPFAM" id="SSF49899">
    <property type="entry name" value="Concanavalin A-like lectins/glucanases"/>
    <property type="match status" value="1"/>
</dbReference>
<evidence type="ECO:0000256" key="4">
    <source>
        <dbReference type="SAM" id="SignalP"/>
    </source>
</evidence>
<keyword evidence="1 4" id="KW-0732">Signal</keyword>
<dbReference type="Gene3D" id="2.60.120.200">
    <property type="match status" value="1"/>
</dbReference>
<keyword evidence="3" id="KW-1015">Disulfide bond</keyword>
<dbReference type="GO" id="GO:0004553">
    <property type="term" value="F:hydrolase activity, hydrolyzing O-glycosyl compounds"/>
    <property type="evidence" value="ECO:0007669"/>
    <property type="project" value="InterPro"/>
</dbReference>
<sequence length="1028" mass="107130">MSRTAFPPGSALAPHLRRGRFLSRAAAVVAALATAATGAALSATPASAAPTPATAPALAPAPAATLVVKADQPFRPVTHVATGSLYGLADDATPSDDLVKAIKPNTFVQMAVGGKQQAKGDVLVVADKAARAGAKVVNRLSDYYAGWPYKFSWDTWPGVVEQQVKAVQASGVTNMAAWELWNESDNTWLASNGTYEDFWTKTFRQVRSLDPDTPIQGPSFSDNINDMENFLRNAVETDTVPDIISWHELINSGKIVTDLAKVDAIMKDLGISPRPISIEEYAAPSEVGIPGSLVGYIAKFERYGIHDAELAFWNGYGALGDLLTGTGGKPNGAYWLYKWYADMSGDMVTTTPPNATTGLDGAAAVPADKKQVSVVFGGGSGATAVKVDGLDKLDLGDTPGDTPGDTVHAKLEYTPSYGRTNPVAGPITISDTVYKVTDGSITVPVAMSSADAYHLVISGDGEATGLESTYRITNLNSGLALDTHDAGTSAGTLVNQAAVAGGATQRWKLVSTGSGLHTVVNAASGLVLGVKDAASGNGASAVVETDTGGNTQLWQVVPDGKGHNQLVNYDTGLVLAVDGMSKDPGAQVVQWSDTTVTSSGIGGTRVTGKLGKAVALSGANQYVNVPRGAVSGVTGDFTVSTWVNPTKNSTWSRVFDFGTGASNYMFLTLTNGAGLRFAITTSGAGGEQLISSTTTLPLNTWSLVTVTVSGTTGTLYVNDKVAGTNANLTLHPSSLGTTTQNWIGRSQYGGDPYLAAAVDDFNVYSRALTASEVSALATGQAGTGDVLRYTFDESAGTAVADSSGNGRNATLVASPAPATGDAAVPDHFWTLTPYLAITNVSVADGATVSGTATFTVDLGGAASGVSYTYIELNRGGVWLTDNTKAPGSHNDGLHPNLVVDTTAYPNGTYQLKIDAVGTNELTTEQTVSIIIDNPPAWAATSVYDTDDQVSYKGSVWRASWWTKNQAPGDPYGPWQEIVATPDGTAVWTPSRIFVAGDRAEYQGVVYQAKWWTRNQKPGDPNGPWTRIG</sequence>
<keyword evidence="2" id="KW-0378">Hydrolase</keyword>
<evidence type="ECO:0000256" key="3">
    <source>
        <dbReference type="ARBA" id="ARBA00023157"/>
    </source>
</evidence>
<evidence type="ECO:0000259" key="5">
    <source>
        <dbReference type="SMART" id="SM00495"/>
    </source>
</evidence>
<dbReference type="Pfam" id="PF13385">
    <property type="entry name" value="Laminin_G_3"/>
    <property type="match status" value="1"/>
</dbReference>
<comment type="caution">
    <text evidence="7">The sequence shown here is derived from an EMBL/GenBank/DDBJ whole genome shotgun (WGS) entry which is preliminary data.</text>
</comment>
<dbReference type="Pfam" id="PF14200">
    <property type="entry name" value="RicinB_lectin_2"/>
    <property type="match status" value="1"/>
</dbReference>
<dbReference type="Gene3D" id="2.80.10.50">
    <property type="match status" value="1"/>
</dbReference>
<dbReference type="AlphaFoldDB" id="A0A544XXH9"/>
<dbReference type="InterPro" id="IPR036573">
    <property type="entry name" value="CBM_sf_5/12"/>
</dbReference>
<dbReference type="InterPro" id="IPR017853">
    <property type="entry name" value="GH"/>
</dbReference>
<dbReference type="PROSITE" id="PS50231">
    <property type="entry name" value="RICIN_B_LECTIN"/>
    <property type="match status" value="1"/>
</dbReference>
<dbReference type="Gene3D" id="3.20.20.80">
    <property type="entry name" value="Glycosidases"/>
    <property type="match status" value="1"/>
</dbReference>
<evidence type="ECO:0000256" key="1">
    <source>
        <dbReference type="ARBA" id="ARBA00022729"/>
    </source>
</evidence>
<dbReference type="SUPFAM" id="SSF51055">
    <property type="entry name" value="Carbohydrate binding domain"/>
    <property type="match status" value="2"/>
</dbReference>